<keyword evidence="9" id="KW-0411">Iron-sulfur</keyword>
<dbReference type="Gene3D" id="3.50.50.60">
    <property type="entry name" value="FAD/NAD(P)-binding domain"/>
    <property type="match status" value="1"/>
</dbReference>
<dbReference type="Gene3D" id="3.40.50.720">
    <property type="entry name" value="NAD(P)-binding Rossmann-like Domain"/>
    <property type="match status" value="1"/>
</dbReference>
<dbReference type="Pfam" id="PF00724">
    <property type="entry name" value="Oxidored_FMN"/>
    <property type="match status" value="1"/>
</dbReference>
<dbReference type="InterPro" id="IPR051793">
    <property type="entry name" value="NADH:flavin_oxidoreductase"/>
</dbReference>
<dbReference type="GO" id="GO:0005737">
    <property type="term" value="C:cytoplasm"/>
    <property type="evidence" value="ECO:0007669"/>
    <property type="project" value="UniProtKB-ARBA"/>
</dbReference>
<evidence type="ECO:0000259" key="11">
    <source>
        <dbReference type="Pfam" id="PF07992"/>
    </source>
</evidence>
<proteinExistence type="inferred from homology"/>
<evidence type="ECO:0000256" key="3">
    <source>
        <dbReference type="ARBA" id="ARBA00011048"/>
    </source>
</evidence>
<dbReference type="AlphaFoldDB" id="A0AAW0F734"/>
<dbReference type="GO" id="GO:0051536">
    <property type="term" value="F:iron-sulfur cluster binding"/>
    <property type="evidence" value="ECO:0007669"/>
    <property type="project" value="UniProtKB-KW"/>
</dbReference>
<keyword evidence="7" id="KW-0560">Oxidoreductase</keyword>
<evidence type="ECO:0000256" key="7">
    <source>
        <dbReference type="ARBA" id="ARBA00023002"/>
    </source>
</evidence>
<evidence type="ECO:0000256" key="8">
    <source>
        <dbReference type="ARBA" id="ARBA00023004"/>
    </source>
</evidence>
<evidence type="ECO:0000313" key="13">
    <source>
        <dbReference type="Proteomes" id="UP001430356"/>
    </source>
</evidence>
<feature type="domain" description="FAD/NAD(P)-binding" evidence="11">
    <location>
        <begin position="414"/>
        <end position="560"/>
    </location>
</feature>
<dbReference type="PANTHER" id="PTHR42917">
    <property type="entry name" value="2,4-DIENOYL-COA REDUCTASE"/>
    <property type="match status" value="1"/>
</dbReference>
<dbReference type="GO" id="GO:0016491">
    <property type="term" value="F:oxidoreductase activity"/>
    <property type="evidence" value="ECO:0007669"/>
    <property type="project" value="UniProtKB-KW"/>
</dbReference>
<reference evidence="12 13" key="1">
    <citation type="journal article" date="2021" name="MBio">
        <title>A New Model Trypanosomatid, Novymonas esmeraldas: Genomic Perception of Its 'Candidatus Pandoraea novymonadis' Endosymbiont.</title>
        <authorList>
            <person name="Zakharova A."/>
            <person name="Saura A."/>
            <person name="Butenko A."/>
            <person name="Podesvova L."/>
            <person name="Warmusova S."/>
            <person name="Kostygov A.Y."/>
            <person name="Nenarokova A."/>
            <person name="Lukes J."/>
            <person name="Opperdoes F.R."/>
            <person name="Yurchenko V."/>
        </authorList>
    </citation>
    <scope>NUCLEOTIDE SEQUENCE [LARGE SCALE GENOMIC DNA]</scope>
    <source>
        <strain evidence="12 13">E262AT.01</strain>
    </source>
</reference>
<dbReference type="InterPro" id="IPR023753">
    <property type="entry name" value="FAD/NAD-binding_dom"/>
</dbReference>
<dbReference type="PRINTS" id="PR00419">
    <property type="entry name" value="ADXRDTASE"/>
</dbReference>
<comment type="similarity">
    <text evidence="3">In the N-terminal section; belongs to the NADH:flavin oxidoreductase/NADH oxidase family.</text>
</comment>
<keyword evidence="4" id="KW-0285">Flavoprotein</keyword>
<evidence type="ECO:0000256" key="4">
    <source>
        <dbReference type="ARBA" id="ARBA00022630"/>
    </source>
</evidence>
<comment type="cofactor">
    <cofactor evidence="2">
        <name>[4Fe-4S] cluster</name>
        <dbReference type="ChEBI" id="CHEBI:49883"/>
    </cofactor>
</comment>
<name>A0AAW0F734_9TRYP</name>
<dbReference type="GO" id="GO:0010181">
    <property type="term" value="F:FMN binding"/>
    <property type="evidence" value="ECO:0007669"/>
    <property type="project" value="InterPro"/>
</dbReference>
<evidence type="ECO:0000256" key="2">
    <source>
        <dbReference type="ARBA" id="ARBA00001966"/>
    </source>
</evidence>
<evidence type="ECO:0000256" key="5">
    <source>
        <dbReference type="ARBA" id="ARBA00022643"/>
    </source>
</evidence>
<gene>
    <name evidence="12" type="ORF">NESM_000206900</name>
</gene>
<evidence type="ECO:0000256" key="1">
    <source>
        <dbReference type="ARBA" id="ARBA00001917"/>
    </source>
</evidence>
<evidence type="ECO:0000256" key="6">
    <source>
        <dbReference type="ARBA" id="ARBA00022723"/>
    </source>
</evidence>
<dbReference type="EMBL" id="JAECZO010000015">
    <property type="protein sequence ID" value="KAK7201441.1"/>
    <property type="molecule type" value="Genomic_DNA"/>
</dbReference>
<evidence type="ECO:0000256" key="9">
    <source>
        <dbReference type="ARBA" id="ARBA00023014"/>
    </source>
</evidence>
<dbReference type="Pfam" id="PF07992">
    <property type="entry name" value="Pyr_redox_2"/>
    <property type="match status" value="1"/>
</dbReference>
<protein>
    <submittedName>
        <fullName evidence="12">2,4-dienoyl-coa reductase-like protein</fullName>
    </submittedName>
</protein>
<sequence>MAAAAAASAASHAAATGAALPAVAQRLFTPITIGRHMHLPNRFYMQPIYLNMESELAPYSEAHMSAMAAFFGERAHHGAKLIVVGGLGPSRLGRWKKDALMLGTLDAAKALSRVTRAVHEEGGYVLAQPFHAGRAARRRLCISATATPSPVQPYRGTPPHRLPAFLANYVVSEYQRFARLAEEAGFDGVEVPVSEGSLLHNFLSAAVNTRRDALGGSLEHRLEMTLRVLETIKNSLARPDDFVVALRLCLHDLCVGGTPMSETLRVAEILAKSGRVDLLNTSVGMHDSPVQTLSAYVPHGTFARSCALLKERLTSVGAAALPVVASHRLHTIDLAERLLERGVCDLVGVARPLLADPQYISNAAAGRSDDSVPCIGCNHCVNRLYKHQRITCALNPITGYELERGWKAAKYRKSIAVVGAGAAGVTCALTLWRRGHDVTLFEKSNTIGGQLNLAKRVPGKENYQAALEYWTRQLQQSSINVRLHTEFTREEVARNHQTFHAVVMAHGSVPRAISSHVFVGASECPLIVPFSRILDGSVTAGRRVVILGNGAISHDVASFLLHDPRVSREVALYLDEWGVNLEDGSLMPNPEQRMPRNNRVVTVFNKADKDADLSRGWGWTQKLWIRHHESSVLKHSLIECIDAGGIHVSTLPPDSRKFYVPCDTIVWCIGMLPNITYGTWIYEWMKDGAKQRGEMINDFSLYSAGSCRDSYTGDGHGEEDLLQCVHEGYEIGCKV</sequence>
<comment type="caution">
    <text evidence="12">The sequence shown here is derived from an EMBL/GenBank/DDBJ whole genome shotgun (WGS) entry which is preliminary data.</text>
</comment>
<comment type="cofactor">
    <cofactor evidence="1">
        <name>FMN</name>
        <dbReference type="ChEBI" id="CHEBI:58210"/>
    </cofactor>
</comment>
<dbReference type="GO" id="GO:0046872">
    <property type="term" value="F:metal ion binding"/>
    <property type="evidence" value="ECO:0007669"/>
    <property type="project" value="UniProtKB-KW"/>
</dbReference>
<keyword evidence="13" id="KW-1185">Reference proteome</keyword>
<dbReference type="Proteomes" id="UP001430356">
    <property type="component" value="Unassembled WGS sequence"/>
</dbReference>
<dbReference type="SUPFAM" id="SSF51395">
    <property type="entry name" value="FMN-linked oxidoreductases"/>
    <property type="match status" value="1"/>
</dbReference>
<keyword evidence="8" id="KW-0408">Iron</keyword>
<dbReference type="SUPFAM" id="SSF51971">
    <property type="entry name" value="Nucleotide-binding domain"/>
    <property type="match status" value="1"/>
</dbReference>
<keyword evidence="6" id="KW-0479">Metal-binding</keyword>
<feature type="domain" description="NADH:flavin oxidoreductase/NADH oxidase N-terminal" evidence="10">
    <location>
        <begin position="27"/>
        <end position="369"/>
    </location>
</feature>
<dbReference type="InterPro" id="IPR001155">
    <property type="entry name" value="OxRdtase_FMN_N"/>
</dbReference>
<dbReference type="InterPro" id="IPR013785">
    <property type="entry name" value="Aldolase_TIM"/>
</dbReference>
<organism evidence="12 13">
    <name type="scientific">Novymonas esmeraldas</name>
    <dbReference type="NCBI Taxonomy" id="1808958"/>
    <lineage>
        <taxon>Eukaryota</taxon>
        <taxon>Discoba</taxon>
        <taxon>Euglenozoa</taxon>
        <taxon>Kinetoplastea</taxon>
        <taxon>Metakinetoplastina</taxon>
        <taxon>Trypanosomatida</taxon>
        <taxon>Trypanosomatidae</taxon>
        <taxon>Novymonas</taxon>
    </lineage>
</organism>
<evidence type="ECO:0000313" key="12">
    <source>
        <dbReference type="EMBL" id="KAK7201441.1"/>
    </source>
</evidence>
<evidence type="ECO:0000259" key="10">
    <source>
        <dbReference type="Pfam" id="PF00724"/>
    </source>
</evidence>
<accession>A0AAW0F734</accession>
<dbReference type="InterPro" id="IPR036188">
    <property type="entry name" value="FAD/NAD-bd_sf"/>
</dbReference>
<keyword evidence="5" id="KW-0288">FMN</keyword>
<dbReference type="PANTHER" id="PTHR42917:SF2">
    <property type="entry name" value="2,4-DIENOYL-COA REDUCTASE [(2E)-ENOYL-COA-PRODUCING]"/>
    <property type="match status" value="1"/>
</dbReference>
<dbReference type="Gene3D" id="3.20.20.70">
    <property type="entry name" value="Aldolase class I"/>
    <property type="match status" value="1"/>
</dbReference>